<feature type="transmembrane region" description="Helical" evidence="4">
    <location>
        <begin position="316"/>
        <end position="336"/>
    </location>
</feature>
<dbReference type="PANTHER" id="PTHR42953">
    <property type="entry name" value="HIGH-AFFINITY ZINC UPTAKE SYSTEM PROTEIN ZNUA-RELATED"/>
    <property type="match status" value="1"/>
</dbReference>
<evidence type="ECO:0000256" key="3">
    <source>
        <dbReference type="ARBA" id="ARBA00022729"/>
    </source>
</evidence>
<reference evidence="5" key="1">
    <citation type="journal article" date="2022" name="Nat. Microbiol.">
        <title>Unique mobile elements and scalable gene flow at the prokaryote-eukaryote boundary revealed by circularized Asgard archaea genomes.</title>
        <authorList>
            <person name="Wu F."/>
            <person name="Speth D.R."/>
            <person name="Philosof A."/>
            <person name="Cremiere A."/>
            <person name="Narayanan A."/>
            <person name="Barco R.A."/>
            <person name="Connon S.A."/>
            <person name="Amend J.P."/>
            <person name="Antoshechkin I.A."/>
            <person name="Orphan V.J."/>
        </authorList>
    </citation>
    <scope>NUCLEOTIDE SEQUENCE</scope>
    <source>
        <strain evidence="5">PR6</strain>
    </source>
</reference>
<dbReference type="Pfam" id="PF01297">
    <property type="entry name" value="ZnuA"/>
    <property type="match status" value="1"/>
</dbReference>
<dbReference type="GO" id="GO:0046872">
    <property type="term" value="F:metal ion binding"/>
    <property type="evidence" value="ECO:0007669"/>
    <property type="project" value="InterPro"/>
</dbReference>
<evidence type="ECO:0000256" key="1">
    <source>
        <dbReference type="ARBA" id="ARBA00011028"/>
    </source>
</evidence>
<dbReference type="InterPro" id="IPR050492">
    <property type="entry name" value="Bact_metal-bind_prot9"/>
</dbReference>
<gene>
    <name evidence="5" type="ORF">K9W46_05150</name>
</gene>
<keyword evidence="2" id="KW-0813">Transport</keyword>
<keyword evidence="3" id="KW-0732">Signal</keyword>
<sequence length="340" mass="38652">MNKKRIMAFFLIFTALMFANLNTERNLALALPKQEFNPSDTLNVVTTIGILQNWAYEIGKGLFTPISIVSGLEDPHTYEMTTQERELISEADVLIRLGIEGLESWLSSAMDSILEDNLDLVVITLANESIMEEDPAADESFLNPHVWMSPIYAKSFVKNITTTIISLDPENEEKYLSNRDNYLYDLDDLIKRINDEYKPEVEGLKVVVHHPSFMYLFDLLGIERVAIIEEQHETEPSPEHIQNVINEMKEENVKTIVVQPQFDANVISQIVSETGAKIASLSPLLPAFGLTSYISLIEYDIYTLQNPENFTESTSFPFISAFFSLMLLSLASWLLIKKKK</sequence>
<protein>
    <submittedName>
        <fullName evidence="5">Metal ABC transporter substrate-binding protein</fullName>
    </submittedName>
</protein>
<dbReference type="InterPro" id="IPR006129">
    <property type="entry name" value="AdhesinB"/>
</dbReference>
<evidence type="ECO:0000313" key="5">
    <source>
        <dbReference type="EMBL" id="UJG44567.1"/>
    </source>
</evidence>
<dbReference type="InterPro" id="IPR006127">
    <property type="entry name" value="ZnuA-like"/>
</dbReference>
<keyword evidence="4" id="KW-0812">Transmembrane</keyword>
<evidence type="ECO:0000256" key="2">
    <source>
        <dbReference type="ARBA" id="ARBA00022448"/>
    </source>
</evidence>
<dbReference type="AlphaFoldDB" id="A0A9Y1BT92"/>
<comment type="similarity">
    <text evidence="1">Belongs to the bacterial solute-binding protein 9 family.</text>
</comment>
<dbReference type="Proteomes" id="UP001200513">
    <property type="component" value="Chromosome"/>
</dbReference>
<dbReference type="Gene3D" id="3.40.50.1980">
    <property type="entry name" value="Nitrogenase molybdenum iron protein domain"/>
    <property type="match status" value="2"/>
</dbReference>
<dbReference type="SUPFAM" id="SSF53807">
    <property type="entry name" value="Helical backbone' metal receptor"/>
    <property type="match status" value="1"/>
</dbReference>
<keyword evidence="4" id="KW-0472">Membrane</keyword>
<organism evidence="5">
    <name type="scientific">Candidatus Heimdallarchaeum endolithica</name>
    <dbReference type="NCBI Taxonomy" id="2876572"/>
    <lineage>
        <taxon>Archaea</taxon>
        <taxon>Promethearchaeati</taxon>
        <taxon>Candidatus Heimdallarchaeota</taxon>
        <taxon>Candidatus Heimdallarchaeia (ex Rinke et al. 2021) (nom. nud.)</taxon>
        <taxon>Candidatus Heimdallarchaeales</taxon>
        <taxon>Candidatus Heimdallarchaeaceae</taxon>
        <taxon>Candidatus Heimdallarchaeum</taxon>
    </lineage>
</organism>
<dbReference type="PRINTS" id="PR00691">
    <property type="entry name" value="ADHESINB"/>
</dbReference>
<dbReference type="EMBL" id="CP084167">
    <property type="protein sequence ID" value="UJG44567.1"/>
    <property type="molecule type" value="Genomic_DNA"/>
</dbReference>
<proteinExistence type="inferred from homology"/>
<keyword evidence="4" id="KW-1133">Transmembrane helix</keyword>
<dbReference type="PANTHER" id="PTHR42953:SF3">
    <property type="entry name" value="HIGH-AFFINITY ZINC UPTAKE SYSTEM PROTEIN ZNUA"/>
    <property type="match status" value="1"/>
</dbReference>
<evidence type="ECO:0000256" key="4">
    <source>
        <dbReference type="SAM" id="Phobius"/>
    </source>
</evidence>
<dbReference type="GO" id="GO:0007155">
    <property type="term" value="P:cell adhesion"/>
    <property type="evidence" value="ECO:0007669"/>
    <property type="project" value="InterPro"/>
</dbReference>
<dbReference type="GO" id="GO:0030001">
    <property type="term" value="P:metal ion transport"/>
    <property type="evidence" value="ECO:0007669"/>
    <property type="project" value="InterPro"/>
</dbReference>
<name>A0A9Y1BT92_9ARCH</name>
<accession>A0A9Y1BT92</accession>